<evidence type="ECO:0000259" key="1">
    <source>
        <dbReference type="Pfam" id="PF06983"/>
    </source>
</evidence>
<dbReference type="Gene3D" id="3.10.180.10">
    <property type="entry name" value="2,3-Dihydroxybiphenyl 1,2-Dioxygenase, domain 1"/>
    <property type="match status" value="1"/>
</dbReference>
<dbReference type="Pfam" id="PF06983">
    <property type="entry name" value="3-dmu-9_3-mt"/>
    <property type="match status" value="1"/>
</dbReference>
<comment type="caution">
    <text evidence="2">The sequence shown here is derived from an EMBL/GenBank/DDBJ whole genome shotgun (WGS) entry which is preliminary data.</text>
</comment>
<reference evidence="2 3" key="1">
    <citation type="submission" date="2020-03" db="EMBL/GenBank/DDBJ databases">
        <title>Bacterial isolates of synthetic phycosphere.</title>
        <authorList>
            <person name="Fu H."/>
            <person name="Moran M.A."/>
        </authorList>
    </citation>
    <scope>NUCLEOTIDE SEQUENCE [LARGE SCALE GENOMIC DNA]</scope>
    <source>
        <strain evidence="2 3">HF1</strain>
    </source>
</reference>
<dbReference type="InterPro" id="IPR029068">
    <property type="entry name" value="Glyas_Bleomycin-R_OHBP_Dase"/>
</dbReference>
<dbReference type="Proteomes" id="UP000709466">
    <property type="component" value="Unassembled WGS sequence"/>
</dbReference>
<dbReference type="EMBL" id="JAATOP010000007">
    <property type="protein sequence ID" value="NIY73104.1"/>
    <property type="molecule type" value="Genomic_DNA"/>
</dbReference>
<dbReference type="PIRSF" id="PIRSF021700">
    <property type="entry name" value="3_dmu_93_MTrfase"/>
    <property type="match status" value="1"/>
</dbReference>
<dbReference type="InterPro" id="IPR009725">
    <property type="entry name" value="3_dmu_93_MTrfase"/>
</dbReference>
<organism evidence="2 3">
    <name type="scientific">Marivivens donghaensis</name>
    <dbReference type="NCBI Taxonomy" id="1699413"/>
    <lineage>
        <taxon>Bacteria</taxon>
        <taxon>Pseudomonadati</taxon>
        <taxon>Pseudomonadota</taxon>
        <taxon>Alphaproteobacteria</taxon>
        <taxon>Rhodobacterales</taxon>
        <taxon>Paracoccaceae</taxon>
        <taxon>Marivivens group</taxon>
        <taxon>Marivivens</taxon>
    </lineage>
</organism>
<dbReference type="CDD" id="cd06588">
    <property type="entry name" value="PhnB_like"/>
    <property type="match status" value="1"/>
</dbReference>
<dbReference type="RefSeq" id="WP_167638485.1">
    <property type="nucleotide sequence ID" value="NZ_JAATOP010000007.1"/>
</dbReference>
<dbReference type="SUPFAM" id="SSF54593">
    <property type="entry name" value="Glyoxalase/Bleomycin resistance protein/Dihydroxybiphenyl dioxygenase"/>
    <property type="match status" value="1"/>
</dbReference>
<dbReference type="PANTHER" id="PTHR33990">
    <property type="entry name" value="PROTEIN YJDN-RELATED"/>
    <property type="match status" value="1"/>
</dbReference>
<evidence type="ECO:0000313" key="2">
    <source>
        <dbReference type="EMBL" id="NIY73104.1"/>
    </source>
</evidence>
<accession>A0ABX0W1J4</accession>
<name>A0ABX0W1J4_9RHOB</name>
<dbReference type="PANTHER" id="PTHR33990:SF2">
    <property type="entry name" value="PHNB-LIKE DOMAIN-CONTAINING PROTEIN"/>
    <property type="match status" value="1"/>
</dbReference>
<feature type="domain" description="PhnB-like" evidence="1">
    <location>
        <begin position="6"/>
        <end position="113"/>
    </location>
</feature>
<dbReference type="InterPro" id="IPR028973">
    <property type="entry name" value="PhnB-like"/>
</dbReference>
<sequence>MTTPTSTCLWLESGAAEAAAFYQTLFPDVRVTHTQPKFDNPDEALVVSLEIGGQKFSLLNGGPYYKLTPAASIEVKLDTQADIDRVWAGLADGGAEMQCGWLTDRWGVSWQIVPKVFFELIAGPKADAVMAAMMQMVKFDIAALEAAAE</sequence>
<proteinExistence type="predicted"/>
<keyword evidence="3" id="KW-1185">Reference proteome</keyword>
<protein>
    <submittedName>
        <fullName evidence="2">VOC family protein</fullName>
    </submittedName>
</protein>
<evidence type="ECO:0000313" key="3">
    <source>
        <dbReference type="Proteomes" id="UP000709466"/>
    </source>
</evidence>
<gene>
    <name evidence="2" type="ORF">HCZ30_11755</name>
</gene>